<evidence type="ECO:0000256" key="1">
    <source>
        <dbReference type="SAM" id="MobiDB-lite"/>
    </source>
</evidence>
<comment type="caution">
    <text evidence="2">The sequence shown here is derived from an EMBL/GenBank/DDBJ whole genome shotgun (WGS) entry which is preliminary data.</text>
</comment>
<dbReference type="AlphaFoldDB" id="A0AAX6EVW5"/>
<reference evidence="2" key="2">
    <citation type="submission" date="2023-04" db="EMBL/GenBank/DDBJ databases">
        <authorList>
            <person name="Bruccoleri R.E."/>
            <person name="Oakeley E.J."/>
            <person name="Faust A.-M."/>
            <person name="Dessus-Babus S."/>
            <person name="Altorfer M."/>
            <person name="Burckhardt D."/>
            <person name="Oertli M."/>
            <person name="Naumann U."/>
            <person name="Petersen F."/>
            <person name="Wong J."/>
        </authorList>
    </citation>
    <scope>NUCLEOTIDE SEQUENCE</scope>
    <source>
        <strain evidence="2">GSM-AAB239-AS_SAM_17_03QT</strain>
        <tissue evidence="2">Leaf</tissue>
    </source>
</reference>
<feature type="compositionally biased region" description="Basic residues" evidence="1">
    <location>
        <begin position="23"/>
        <end position="32"/>
    </location>
</feature>
<protein>
    <submittedName>
        <fullName evidence="2">Cyclin-dependent kinase B2-1-like</fullName>
    </submittedName>
</protein>
<dbReference type="GO" id="GO:0016301">
    <property type="term" value="F:kinase activity"/>
    <property type="evidence" value="ECO:0007669"/>
    <property type="project" value="UniProtKB-KW"/>
</dbReference>
<dbReference type="Proteomes" id="UP001140949">
    <property type="component" value="Unassembled WGS sequence"/>
</dbReference>
<evidence type="ECO:0000313" key="3">
    <source>
        <dbReference type="Proteomes" id="UP001140949"/>
    </source>
</evidence>
<organism evidence="2 3">
    <name type="scientific">Iris pallida</name>
    <name type="common">Sweet iris</name>
    <dbReference type="NCBI Taxonomy" id="29817"/>
    <lineage>
        <taxon>Eukaryota</taxon>
        <taxon>Viridiplantae</taxon>
        <taxon>Streptophyta</taxon>
        <taxon>Embryophyta</taxon>
        <taxon>Tracheophyta</taxon>
        <taxon>Spermatophyta</taxon>
        <taxon>Magnoliopsida</taxon>
        <taxon>Liliopsida</taxon>
        <taxon>Asparagales</taxon>
        <taxon>Iridaceae</taxon>
        <taxon>Iridoideae</taxon>
        <taxon>Irideae</taxon>
        <taxon>Iris</taxon>
    </lineage>
</organism>
<feature type="compositionally biased region" description="Low complexity" evidence="1">
    <location>
        <begin position="7"/>
        <end position="21"/>
    </location>
</feature>
<gene>
    <name evidence="2" type="ORF">M6B38_167775</name>
</gene>
<sequence>MVPRLASLPTSGGPSISTTSSQRLRHHLPWPHPRCHGLPPGSSKILDMLRTRGGWSIPEVCIMCAKEMSKCSSLSMLLAPKIIKEQSAGFEITPAAPTKSSHQTVNKRRMVVTVTNSCNSSFTFSGESTSNTWSS</sequence>
<keyword evidence="3" id="KW-1185">Reference proteome</keyword>
<evidence type="ECO:0000313" key="2">
    <source>
        <dbReference type="EMBL" id="KAJ6808240.1"/>
    </source>
</evidence>
<proteinExistence type="predicted"/>
<feature type="region of interest" description="Disordered" evidence="1">
    <location>
        <begin position="1"/>
        <end position="32"/>
    </location>
</feature>
<name>A0AAX6EVW5_IRIPA</name>
<dbReference type="EMBL" id="JANAVB010033420">
    <property type="protein sequence ID" value="KAJ6808240.1"/>
    <property type="molecule type" value="Genomic_DNA"/>
</dbReference>
<keyword evidence="2" id="KW-0808">Transferase</keyword>
<reference evidence="2" key="1">
    <citation type="journal article" date="2023" name="GigaByte">
        <title>Genome assembly of the bearded iris, Iris pallida Lam.</title>
        <authorList>
            <person name="Bruccoleri R.E."/>
            <person name="Oakeley E.J."/>
            <person name="Faust A.M.E."/>
            <person name="Altorfer M."/>
            <person name="Dessus-Babus S."/>
            <person name="Burckhardt D."/>
            <person name="Oertli M."/>
            <person name="Naumann U."/>
            <person name="Petersen F."/>
            <person name="Wong J."/>
        </authorList>
    </citation>
    <scope>NUCLEOTIDE SEQUENCE</scope>
    <source>
        <strain evidence="2">GSM-AAB239-AS_SAM_17_03QT</strain>
    </source>
</reference>
<keyword evidence="2" id="KW-0418">Kinase</keyword>
<accession>A0AAX6EVW5</accession>